<dbReference type="InterPro" id="IPR005467">
    <property type="entry name" value="His_kinase_dom"/>
</dbReference>
<dbReference type="InterPro" id="IPR036890">
    <property type="entry name" value="HATPase_C_sf"/>
</dbReference>
<feature type="modified residue" description="4-aspartylphosphate" evidence="4">
    <location>
        <position position="32"/>
    </location>
</feature>
<feature type="domain" description="Histidine kinase" evidence="5">
    <location>
        <begin position="135"/>
        <end position="342"/>
    </location>
</feature>
<evidence type="ECO:0000313" key="7">
    <source>
        <dbReference type="EMBL" id="BCB95409.1"/>
    </source>
</evidence>
<proteinExistence type="predicted"/>
<dbReference type="EMBL" id="AP022873">
    <property type="protein sequence ID" value="BCB95409.1"/>
    <property type="molecule type" value="Genomic_DNA"/>
</dbReference>
<keyword evidence="8" id="KW-1185">Reference proteome</keyword>
<comment type="catalytic activity">
    <reaction evidence="1">
        <text>ATP + protein L-histidine = ADP + protein N-phospho-L-histidine.</text>
        <dbReference type="EC" id="2.7.13.3"/>
    </reaction>
</comment>
<evidence type="ECO:0000259" key="6">
    <source>
        <dbReference type="PROSITE" id="PS50110"/>
    </source>
</evidence>
<evidence type="ECO:0000259" key="5">
    <source>
        <dbReference type="PROSITE" id="PS50109"/>
    </source>
</evidence>
<dbReference type="EC" id="2.7.13.3" evidence="2"/>
<dbReference type="InterPro" id="IPR001789">
    <property type="entry name" value="Sig_transdc_resp-reg_receiver"/>
</dbReference>
<dbReference type="Gene3D" id="3.30.565.10">
    <property type="entry name" value="Histidine kinase-like ATPase, C-terminal domain"/>
    <property type="match status" value="1"/>
</dbReference>
<dbReference type="PROSITE" id="PS50109">
    <property type="entry name" value="HIS_KIN"/>
    <property type="match status" value="1"/>
</dbReference>
<evidence type="ECO:0000313" key="8">
    <source>
        <dbReference type="Proteomes" id="UP000516360"/>
    </source>
</evidence>
<accession>A0A7G1GZH2</accession>
<sequence length="346" mass="39238">MTHFLPMTAQRSNPKEAEGIIRENRIDMVLTDIVMPEMSGIELFDRIRSMGADIPVILMTGYADMEKALEAIKRGAFDFIPKPYQPDYLIHAIEKAINYHRLVNMERDYRGILEELNLEIEGLVAERTMSLIALTLADRIRNPSTAIGLTCRRLMENKDLPDKVKDGLNVIAEESAKLENIVSEFQGVVKSRKSMFTYEDINSVLDSIRQLMEREVSYKNIRLTIMLSPEPLRINMERNLFKTAVLHLIRNAAEATKEGESVKLSVFKEDEHAVVEVADMGKGIANEDVERIFSPFFSSKSKSFGMGLPMVKQVVSEHMGNISVKPAEGGGTVFKMEFPLRWAEKH</sequence>
<dbReference type="InterPro" id="IPR011006">
    <property type="entry name" value="CheY-like_superfamily"/>
</dbReference>
<dbReference type="Pfam" id="PF02518">
    <property type="entry name" value="HATPase_c"/>
    <property type="match status" value="1"/>
</dbReference>
<gene>
    <name evidence="7" type="ORF">JZK55_03310</name>
</gene>
<dbReference type="SUPFAM" id="SSF52172">
    <property type="entry name" value="CheY-like"/>
    <property type="match status" value="1"/>
</dbReference>
<dbReference type="InterPro" id="IPR004358">
    <property type="entry name" value="Sig_transdc_His_kin-like_C"/>
</dbReference>
<evidence type="ECO:0000256" key="2">
    <source>
        <dbReference type="ARBA" id="ARBA00012438"/>
    </source>
</evidence>
<dbReference type="InterPro" id="IPR003594">
    <property type="entry name" value="HATPase_dom"/>
</dbReference>
<keyword evidence="3 4" id="KW-0597">Phosphoprotein</keyword>
<dbReference type="Pfam" id="PF00072">
    <property type="entry name" value="Response_reg"/>
    <property type="match status" value="1"/>
</dbReference>
<reference evidence="7 8" key="1">
    <citation type="submission" date="2020-03" db="EMBL/GenBank/DDBJ databases">
        <title>Complete genome sequences of two sulfur-disproportionating bacterial strains T55J and Mzg5.</title>
        <authorList>
            <person name="Umezawa K."/>
            <person name="Kojima H."/>
            <person name="Kato Y."/>
            <person name="Fukui M."/>
        </authorList>
    </citation>
    <scope>NUCLEOTIDE SEQUENCE [LARGE SCALE GENOMIC DNA]</scope>
    <source>
        <strain evidence="7 8">T55J</strain>
    </source>
</reference>
<dbReference type="PANTHER" id="PTHR43547:SF2">
    <property type="entry name" value="HYBRID SIGNAL TRANSDUCTION HISTIDINE KINASE C"/>
    <property type="match status" value="1"/>
</dbReference>
<dbReference type="Proteomes" id="UP000516360">
    <property type="component" value="Chromosome"/>
</dbReference>
<evidence type="ECO:0000256" key="1">
    <source>
        <dbReference type="ARBA" id="ARBA00000085"/>
    </source>
</evidence>
<organism evidence="7 8">
    <name type="scientific">Dissulfurispira thermophila</name>
    <dbReference type="NCBI Taxonomy" id="2715679"/>
    <lineage>
        <taxon>Bacteria</taxon>
        <taxon>Pseudomonadati</taxon>
        <taxon>Nitrospirota</taxon>
        <taxon>Thermodesulfovibrionia</taxon>
        <taxon>Thermodesulfovibrionales</taxon>
        <taxon>Dissulfurispiraceae</taxon>
        <taxon>Dissulfurispira</taxon>
    </lineage>
</organism>
<evidence type="ECO:0000256" key="3">
    <source>
        <dbReference type="ARBA" id="ARBA00022553"/>
    </source>
</evidence>
<evidence type="ECO:0000256" key="4">
    <source>
        <dbReference type="PROSITE-ProRule" id="PRU00169"/>
    </source>
</evidence>
<dbReference type="PRINTS" id="PR00344">
    <property type="entry name" value="BCTRLSENSOR"/>
</dbReference>
<protein>
    <recommendedName>
        <fullName evidence="2">histidine kinase</fullName>
        <ecNumber evidence="2">2.7.13.3</ecNumber>
    </recommendedName>
</protein>
<dbReference type="PANTHER" id="PTHR43547">
    <property type="entry name" value="TWO-COMPONENT HISTIDINE KINASE"/>
    <property type="match status" value="1"/>
</dbReference>
<dbReference type="SMART" id="SM00448">
    <property type="entry name" value="REC"/>
    <property type="match status" value="1"/>
</dbReference>
<dbReference type="PROSITE" id="PS50110">
    <property type="entry name" value="RESPONSE_REGULATORY"/>
    <property type="match status" value="1"/>
</dbReference>
<dbReference type="SUPFAM" id="SSF55874">
    <property type="entry name" value="ATPase domain of HSP90 chaperone/DNA topoisomerase II/histidine kinase"/>
    <property type="match status" value="1"/>
</dbReference>
<feature type="domain" description="Response regulatory" evidence="6">
    <location>
        <begin position="1"/>
        <end position="97"/>
    </location>
</feature>
<dbReference type="AlphaFoldDB" id="A0A7G1GZH2"/>
<dbReference type="SMART" id="SM00387">
    <property type="entry name" value="HATPase_c"/>
    <property type="match status" value="1"/>
</dbReference>
<dbReference type="Gene3D" id="3.40.50.2300">
    <property type="match status" value="1"/>
</dbReference>
<dbReference type="KEGG" id="dtp:JZK55_03310"/>
<dbReference type="RefSeq" id="WP_203472907.1">
    <property type="nucleotide sequence ID" value="NZ_AP022873.1"/>
</dbReference>
<dbReference type="GO" id="GO:0000155">
    <property type="term" value="F:phosphorelay sensor kinase activity"/>
    <property type="evidence" value="ECO:0007669"/>
    <property type="project" value="TreeGrafter"/>
</dbReference>
<name>A0A7G1GZH2_9BACT</name>